<dbReference type="PANTHER" id="PTHR43790">
    <property type="entry name" value="CARBOHYDRATE TRANSPORT ATP-BINDING PROTEIN MG119-RELATED"/>
    <property type="match status" value="1"/>
</dbReference>
<evidence type="ECO:0000259" key="3">
    <source>
        <dbReference type="PROSITE" id="PS50893"/>
    </source>
</evidence>
<protein>
    <submittedName>
        <fullName evidence="4">ATP-binding cassette domain-containing protein</fullName>
    </submittedName>
</protein>
<dbReference type="Pfam" id="PF00005">
    <property type="entry name" value="ABC_tran"/>
    <property type="match status" value="1"/>
</dbReference>
<dbReference type="InterPro" id="IPR003593">
    <property type="entry name" value="AAA+_ATPase"/>
</dbReference>
<sequence>MSAVLEVDSVSKRFGGTTALRDVSLELNEGEVLALLGDNGAGKSTLIKILSGVVKPDDGTIKLDGEPVTIDSPHAARELGIETVYQDLALFDNTGAIGNFFAGREKTRFGWLRWVDDRGMRHDTEEIVDRLQVNLPSADAEIGLMSGGQRQAVACARAIAFGKRIVILDEPTSALGAREAGNVLKLIREAAEQGVSVIVISHNMEHVIEVADRAVVLRQGRYVGEEQPTKQTQEKLVSMIVGGGDR</sequence>
<dbReference type="EMBL" id="JAPCID010000023">
    <property type="protein sequence ID" value="MDA0139317.1"/>
    <property type="molecule type" value="Genomic_DNA"/>
</dbReference>
<comment type="caution">
    <text evidence="4">The sequence shown here is derived from an EMBL/GenBank/DDBJ whole genome shotgun (WGS) entry which is preliminary data.</text>
</comment>
<dbReference type="CDD" id="cd03216">
    <property type="entry name" value="ABC_Carb_Monos_I"/>
    <property type="match status" value="1"/>
</dbReference>
<dbReference type="SUPFAM" id="SSF52540">
    <property type="entry name" value="P-loop containing nucleoside triphosphate hydrolases"/>
    <property type="match status" value="1"/>
</dbReference>
<dbReference type="PROSITE" id="PS50893">
    <property type="entry name" value="ABC_TRANSPORTER_2"/>
    <property type="match status" value="1"/>
</dbReference>
<dbReference type="RefSeq" id="WP_202956567.1">
    <property type="nucleotide sequence ID" value="NZ_JAPCID010000023.1"/>
</dbReference>
<evidence type="ECO:0000256" key="2">
    <source>
        <dbReference type="ARBA" id="ARBA00022840"/>
    </source>
</evidence>
<name>A0ABT4RL86_9ACTN</name>
<gene>
    <name evidence="4" type="ORF">OJ962_17575</name>
</gene>
<dbReference type="InterPro" id="IPR050107">
    <property type="entry name" value="ABC_carbohydrate_import_ATPase"/>
</dbReference>
<keyword evidence="2 4" id="KW-0067">ATP-binding</keyword>
<dbReference type="InterPro" id="IPR027417">
    <property type="entry name" value="P-loop_NTPase"/>
</dbReference>
<evidence type="ECO:0000313" key="5">
    <source>
        <dbReference type="Proteomes" id="UP001147700"/>
    </source>
</evidence>
<feature type="domain" description="ABC transporter" evidence="3">
    <location>
        <begin position="5"/>
        <end position="244"/>
    </location>
</feature>
<accession>A0ABT4RL86</accession>
<keyword evidence="5" id="KW-1185">Reference proteome</keyword>
<dbReference type="InterPro" id="IPR003439">
    <property type="entry name" value="ABC_transporter-like_ATP-bd"/>
</dbReference>
<dbReference type="GO" id="GO:0005524">
    <property type="term" value="F:ATP binding"/>
    <property type="evidence" value="ECO:0007669"/>
    <property type="project" value="UniProtKB-KW"/>
</dbReference>
<dbReference type="Proteomes" id="UP001147700">
    <property type="component" value="Unassembled WGS sequence"/>
</dbReference>
<dbReference type="Gene3D" id="3.40.50.300">
    <property type="entry name" value="P-loop containing nucleotide triphosphate hydrolases"/>
    <property type="match status" value="1"/>
</dbReference>
<dbReference type="PANTHER" id="PTHR43790:SF8">
    <property type="entry name" value="SUGAR ABC TRANSPORTER ATP-BINDING PROTEIN"/>
    <property type="match status" value="1"/>
</dbReference>
<dbReference type="SMART" id="SM00382">
    <property type="entry name" value="AAA"/>
    <property type="match status" value="1"/>
</dbReference>
<proteinExistence type="predicted"/>
<keyword evidence="1" id="KW-0547">Nucleotide-binding</keyword>
<reference evidence="4" key="1">
    <citation type="submission" date="2022-10" db="EMBL/GenBank/DDBJ databases">
        <title>The WGS of Solirubrobacter sp. CPCC 204708.</title>
        <authorList>
            <person name="Jiang Z."/>
        </authorList>
    </citation>
    <scope>NUCLEOTIDE SEQUENCE</scope>
    <source>
        <strain evidence="4">CPCC 204708</strain>
    </source>
</reference>
<evidence type="ECO:0000313" key="4">
    <source>
        <dbReference type="EMBL" id="MDA0139317.1"/>
    </source>
</evidence>
<evidence type="ECO:0000256" key="1">
    <source>
        <dbReference type="ARBA" id="ARBA00022741"/>
    </source>
</evidence>
<organism evidence="4 5">
    <name type="scientific">Solirubrobacter deserti</name>
    <dbReference type="NCBI Taxonomy" id="2282478"/>
    <lineage>
        <taxon>Bacteria</taxon>
        <taxon>Bacillati</taxon>
        <taxon>Actinomycetota</taxon>
        <taxon>Thermoleophilia</taxon>
        <taxon>Solirubrobacterales</taxon>
        <taxon>Solirubrobacteraceae</taxon>
        <taxon>Solirubrobacter</taxon>
    </lineage>
</organism>